<keyword evidence="2 5" id="KW-0812">Transmembrane</keyword>
<dbReference type="EMBL" id="LTAI01000011">
    <property type="protein sequence ID" value="ORE00551.1"/>
    <property type="molecule type" value="Genomic_DNA"/>
</dbReference>
<accession>A0A1X0QL85</accession>
<dbReference type="InterPro" id="IPR050186">
    <property type="entry name" value="TPT_transporter"/>
</dbReference>
<evidence type="ECO:0000256" key="1">
    <source>
        <dbReference type="ARBA" id="ARBA00004141"/>
    </source>
</evidence>
<dbReference type="VEuPathDB" id="MicrosporidiaDB:HERIO_961"/>
<evidence type="ECO:0000259" key="6">
    <source>
        <dbReference type="Pfam" id="PF00892"/>
    </source>
</evidence>
<comment type="caution">
    <text evidence="7">The sequence shown here is derived from an EMBL/GenBank/DDBJ whole genome shotgun (WGS) entry which is preliminary data.</text>
</comment>
<dbReference type="Proteomes" id="UP000192501">
    <property type="component" value="Unassembled WGS sequence"/>
</dbReference>
<comment type="similarity">
    <text evidence="5">Belongs to the TPT transporter family. SLC35D subfamily.</text>
</comment>
<feature type="transmembrane region" description="Helical" evidence="5">
    <location>
        <begin position="146"/>
        <end position="166"/>
    </location>
</feature>
<dbReference type="VEuPathDB" id="MicrosporidiaDB:A0H76_3081"/>
<dbReference type="GO" id="GO:0000139">
    <property type="term" value="C:Golgi membrane"/>
    <property type="evidence" value="ECO:0007669"/>
    <property type="project" value="UniProtKB-SubCell"/>
</dbReference>
<evidence type="ECO:0000256" key="5">
    <source>
        <dbReference type="RuleBase" id="RU367097"/>
    </source>
</evidence>
<feature type="domain" description="EamA" evidence="6">
    <location>
        <begin position="146"/>
        <end position="282"/>
    </location>
</feature>
<keyword evidence="5 7" id="KW-0762">Sugar transport</keyword>
<keyword evidence="5" id="KW-0256">Endoplasmic reticulum</keyword>
<evidence type="ECO:0000256" key="3">
    <source>
        <dbReference type="ARBA" id="ARBA00022989"/>
    </source>
</evidence>
<protein>
    <recommendedName>
        <fullName evidence="5">GDP-mannose transporter</fullName>
        <shortName evidence="5">GMT</shortName>
    </recommendedName>
</protein>
<dbReference type="Gene3D" id="1.10.3730.20">
    <property type="match status" value="1"/>
</dbReference>
<feature type="transmembrane region" description="Helical" evidence="5">
    <location>
        <begin position="178"/>
        <end position="197"/>
    </location>
</feature>
<evidence type="ECO:0000256" key="2">
    <source>
        <dbReference type="ARBA" id="ARBA00022692"/>
    </source>
</evidence>
<dbReference type="InterPro" id="IPR037185">
    <property type="entry name" value="EmrE-like"/>
</dbReference>
<name>A0A1X0QL85_9MICR</name>
<feature type="transmembrane region" description="Helical" evidence="5">
    <location>
        <begin position="70"/>
        <end position="89"/>
    </location>
</feature>
<dbReference type="InterPro" id="IPR000620">
    <property type="entry name" value="EamA_dom"/>
</dbReference>
<dbReference type="SUPFAM" id="SSF103481">
    <property type="entry name" value="Multidrug resistance efflux transporter EmrE"/>
    <property type="match status" value="2"/>
</dbReference>
<feature type="transmembrane region" description="Helical" evidence="5">
    <location>
        <begin position="209"/>
        <end position="232"/>
    </location>
</feature>
<comment type="subcellular location">
    <subcellularLocation>
        <location evidence="5">Golgi apparatus membrane</location>
        <topology evidence="5">Multi-pass membrane protein</topology>
    </subcellularLocation>
    <subcellularLocation>
        <location evidence="5">Cytoplasmic vesicle membrane</location>
        <topology evidence="5">Multi-pass membrane protein</topology>
    </subcellularLocation>
    <subcellularLocation>
        <location evidence="5">Endoplasmic reticulum membrane</location>
        <topology evidence="5">Multi-pass membrane protein</topology>
    </subcellularLocation>
    <subcellularLocation>
        <location evidence="1">Membrane</location>
        <topology evidence="1">Multi-pass membrane protein</topology>
    </subcellularLocation>
</comment>
<feature type="transmembrane region" description="Helical" evidence="5">
    <location>
        <begin position="265"/>
        <end position="283"/>
    </location>
</feature>
<keyword evidence="5" id="KW-0813">Transport</keyword>
<dbReference type="AlphaFoldDB" id="A0A1X0QL85"/>
<keyword evidence="3 5" id="KW-1133">Transmembrane helix</keyword>
<feature type="transmembrane region" description="Helical" evidence="5">
    <location>
        <begin position="122"/>
        <end position="140"/>
    </location>
</feature>
<dbReference type="GO" id="GO:0030659">
    <property type="term" value="C:cytoplasmic vesicle membrane"/>
    <property type="evidence" value="ECO:0007669"/>
    <property type="project" value="UniProtKB-SubCell"/>
</dbReference>
<comment type="subunit">
    <text evidence="5">Homooligomer.</text>
</comment>
<gene>
    <name evidence="7" type="ORF">A0H76_3081</name>
</gene>
<sequence length="292" mass="33279">MGIFNNLSAVTIFLLSSAITTLGNKFLVKNLNFHRHQLLIILQNIIIVSILVCYNFLVKNIIKFKRFKKWCIITVFFSVMIVSNMKALSCFDVSIYTLYKNISIVFVAITEYAFFDRKLSPIGYLSFILIVGSSWTGKPLKKSELVGYLWMIINIFSTTAFVLLLKHIIDNESSRLECVFFTNSLSIPFLLILSYFIDDYNKPLNLTPFVYFLILFTSLTALITAFSTAWVLKLLTSTMFSIAGAINKVIVTAAGIVIFKEDLEFIKLISCCVATLSALLYYYDAVKYKRQS</sequence>
<keyword evidence="4 5" id="KW-0472">Membrane</keyword>
<feature type="transmembrane region" description="Helical" evidence="5">
    <location>
        <begin position="239"/>
        <end position="259"/>
    </location>
</feature>
<reference evidence="7 8" key="1">
    <citation type="journal article" date="2017" name="Environ. Microbiol.">
        <title>Decay of the glycolytic pathway and adaptation to intranuclear parasitism within Enterocytozoonidae microsporidia.</title>
        <authorList>
            <person name="Wiredu Boakye D."/>
            <person name="Jaroenlak P."/>
            <person name="Prachumwat A."/>
            <person name="Williams T.A."/>
            <person name="Bateman K.S."/>
            <person name="Itsathitphaisarn O."/>
            <person name="Sritunyalucksana K."/>
            <person name="Paszkiewicz K.H."/>
            <person name="Moore K.A."/>
            <person name="Stentiford G.D."/>
            <person name="Williams B.A."/>
        </authorList>
    </citation>
    <scope>NUCLEOTIDE SEQUENCE [LARGE SCALE GENOMIC DNA]</scope>
    <source>
        <strain evidence="8">canceri</strain>
    </source>
</reference>
<dbReference type="GO" id="GO:0005789">
    <property type="term" value="C:endoplasmic reticulum membrane"/>
    <property type="evidence" value="ECO:0007669"/>
    <property type="project" value="UniProtKB-SubCell"/>
</dbReference>
<evidence type="ECO:0000313" key="7">
    <source>
        <dbReference type="EMBL" id="ORE00551.1"/>
    </source>
</evidence>
<keyword evidence="5" id="KW-0968">Cytoplasmic vesicle</keyword>
<proteinExistence type="inferred from homology"/>
<dbReference type="Pfam" id="PF00892">
    <property type="entry name" value="EamA"/>
    <property type="match status" value="1"/>
</dbReference>
<feature type="transmembrane region" description="Helical" evidence="5">
    <location>
        <begin position="39"/>
        <end position="58"/>
    </location>
</feature>
<comment type="function">
    <text evidence="5">Involved in the import of GDP-mannose from the cytoplasm into the Golgi lumen.</text>
</comment>
<evidence type="ECO:0000313" key="8">
    <source>
        <dbReference type="Proteomes" id="UP000192501"/>
    </source>
</evidence>
<organism evidence="7 8">
    <name type="scientific">Hepatospora eriocheir</name>
    <dbReference type="NCBI Taxonomy" id="1081669"/>
    <lineage>
        <taxon>Eukaryota</taxon>
        <taxon>Fungi</taxon>
        <taxon>Fungi incertae sedis</taxon>
        <taxon>Microsporidia</taxon>
        <taxon>Hepatosporidae</taxon>
        <taxon>Hepatospora</taxon>
    </lineage>
</organism>
<dbReference type="PANTHER" id="PTHR11132">
    <property type="entry name" value="SOLUTE CARRIER FAMILY 35"/>
    <property type="match status" value="1"/>
</dbReference>
<evidence type="ECO:0000256" key="4">
    <source>
        <dbReference type="ARBA" id="ARBA00023136"/>
    </source>
</evidence>
<keyword evidence="5" id="KW-0333">Golgi apparatus</keyword>
<feature type="transmembrane region" description="Helical" evidence="5">
    <location>
        <begin position="95"/>
        <end position="115"/>
    </location>
</feature>